<name>A0A6H9Z2C8_9ACTN</name>
<dbReference type="Pfam" id="PF13460">
    <property type="entry name" value="NAD_binding_10"/>
    <property type="match status" value="1"/>
</dbReference>
<dbReference type="AlphaFoldDB" id="A0A6H9Z2C8"/>
<dbReference type="Gene3D" id="3.40.50.720">
    <property type="entry name" value="NAD(P)-binding Rossmann-like Domain"/>
    <property type="match status" value="1"/>
</dbReference>
<comment type="caution">
    <text evidence="2">The sequence shown here is derived from an EMBL/GenBank/DDBJ whole genome shotgun (WGS) entry which is preliminary data.</text>
</comment>
<proteinExistence type="predicted"/>
<protein>
    <submittedName>
        <fullName evidence="2">NAD(P)H-binding protein</fullName>
    </submittedName>
</protein>
<sequence>MILVSGATGNVGGELARRLAEAGMAVRALVRDPGKAPAGTEPVGGDLDHPESLTGALKGVEGVFLLSGYADMPGLLAEIDRAGVGRVVLLSGGAVLASDTKNVISRYMHESERAVRESGVPWTLLRPSGFMSNTLQWAPQIRAGGDVVRAPFPHVRIAMVDPYDIAAVAAEALLEDGHEGNVYNPTGPDPLLPADRVRILGEVLGRELRFEGQTNAQAREDMLATMPVEYVEAFFTFYADGKLDESHVLPTVREVTGNAPRTFAQWAAAHADAFR</sequence>
<dbReference type="InterPro" id="IPR016040">
    <property type="entry name" value="NAD(P)-bd_dom"/>
</dbReference>
<evidence type="ECO:0000313" key="2">
    <source>
        <dbReference type="EMBL" id="KAB2348426.1"/>
    </source>
</evidence>
<reference evidence="2 3" key="1">
    <citation type="submission" date="2019-09" db="EMBL/GenBank/DDBJ databases">
        <title>Actinomadura physcomitrii sp. nov., a novel actinomycete isolated from moss [Physcomitrium sphaericum (Ludw) Fuernr].</title>
        <authorList>
            <person name="Zhuang X."/>
            <person name="Liu C."/>
        </authorList>
    </citation>
    <scope>NUCLEOTIDE SEQUENCE [LARGE SCALE GENOMIC DNA]</scope>
    <source>
        <strain evidence="2 3">HMC1</strain>
    </source>
</reference>
<accession>A0A6H9Z2C8</accession>
<evidence type="ECO:0000313" key="3">
    <source>
        <dbReference type="Proteomes" id="UP000468735"/>
    </source>
</evidence>
<dbReference type="SUPFAM" id="SSF51735">
    <property type="entry name" value="NAD(P)-binding Rossmann-fold domains"/>
    <property type="match status" value="1"/>
</dbReference>
<evidence type="ECO:0000259" key="1">
    <source>
        <dbReference type="Pfam" id="PF13460"/>
    </source>
</evidence>
<dbReference type="PANTHER" id="PTHR43162:SF1">
    <property type="entry name" value="PRESTALK A DIFFERENTIATION PROTEIN A"/>
    <property type="match status" value="1"/>
</dbReference>
<dbReference type="OrthoDB" id="4457504at2"/>
<dbReference type="EMBL" id="WBMT01000007">
    <property type="protein sequence ID" value="KAB2348426.1"/>
    <property type="molecule type" value="Genomic_DNA"/>
</dbReference>
<dbReference type="InterPro" id="IPR051604">
    <property type="entry name" value="Ergot_Alk_Oxidoreductase"/>
</dbReference>
<organism evidence="2 3">
    <name type="scientific">Actinomadura rudentiformis</name>
    <dbReference type="NCBI Taxonomy" id="359158"/>
    <lineage>
        <taxon>Bacteria</taxon>
        <taxon>Bacillati</taxon>
        <taxon>Actinomycetota</taxon>
        <taxon>Actinomycetes</taxon>
        <taxon>Streptosporangiales</taxon>
        <taxon>Thermomonosporaceae</taxon>
        <taxon>Actinomadura</taxon>
    </lineage>
</organism>
<dbReference type="PANTHER" id="PTHR43162">
    <property type="match status" value="1"/>
</dbReference>
<dbReference type="Proteomes" id="UP000468735">
    <property type="component" value="Unassembled WGS sequence"/>
</dbReference>
<feature type="domain" description="NAD(P)-binding" evidence="1">
    <location>
        <begin position="6"/>
        <end position="174"/>
    </location>
</feature>
<dbReference type="InterPro" id="IPR036291">
    <property type="entry name" value="NAD(P)-bd_dom_sf"/>
</dbReference>
<dbReference type="RefSeq" id="WP_151561154.1">
    <property type="nucleotide sequence ID" value="NZ_WBMT01000007.1"/>
</dbReference>
<dbReference type="Gene3D" id="3.90.25.10">
    <property type="entry name" value="UDP-galactose 4-epimerase, domain 1"/>
    <property type="match status" value="1"/>
</dbReference>
<keyword evidence="3" id="KW-1185">Reference proteome</keyword>
<gene>
    <name evidence="2" type="ORF">F8566_16705</name>
</gene>